<feature type="non-terminal residue" evidence="2">
    <location>
        <position position="1"/>
    </location>
</feature>
<feature type="region of interest" description="Disordered" evidence="1">
    <location>
        <begin position="166"/>
        <end position="205"/>
    </location>
</feature>
<keyword evidence="3" id="KW-1185">Reference proteome</keyword>
<feature type="compositionally biased region" description="Low complexity" evidence="1">
    <location>
        <begin position="182"/>
        <end position="197"/>
    </location>
</feature>
<dbReference type="AlphaFoldDB" id="A0A392NS84"/>
<gene>
    <name evidence="2" type="ORF">A2U01_0023296</name>
</gene>
<protein>
    <submittedName>
        <fullName evidence="2">Uncharacterized protein</fullName>
    </submittedName>
</protein>
<sequence length="205" mass="22883">VDVPRETVPPAPTVDLYKPKTRKRKVAEEESTKEAKKPKGDKKKSSGSDDRTLAERLKQKIEAEASKESHKQLPKGNSSETIINHTSEAQNDPNLGLTKPLTTILPEHETVYVSSTSTTDTAELDKEADAIIQEGVTKFGEVPNSKSIAKQLFVQEPTPDLKFIEQHLSPDPLNTETFTHEQPQQQQQQQQQQQPQPETNQPAET</sequence>
<comment type="caution">
    <text evidence="2">The sequence shown here is derived from an EMBL/GenBank/DDBJ whole genome shotgun (WGS) entry which is preliminary data.</text>
</comment>
<proteinExistence type="predicted"/>
<evidence type="ECO:0000313" key="3">
    <source>
        <dbReference type="Proteomes" id="UP000265520"/>
    </source>
</evidence>
<dbReference type="Proteomes" id="UP000265520">
    <property type="component" value="Unassembled WGS sequence"/>
</dbReference>
<evidence type="ECO:0000313" key="2">
    <source>
        <dbReference type="EMBL" id="MCI02264.1"/>
    </source>
</evidence>
<evidence type="ECO:0000256" key="1">
    <source>
        <dbReference type="SAM" id="MobiDB-lite"/>
    </source>
</evidence>
<organism evidence="2 3">
    <name type="scientific">Trifolium medium</name>
    <dbReference type="NCBI Taxonomy" id="97028"/>
    <lineage>
        <taxon>Eukaryota</taxon>
        <taxon>Viridiplantae</taxon>
        <taxon>Streptophyta</taxon>
        <taxon>Embryophyta</taxon>
        <taxon>Tracheophyta</taxon>
        <taxon>Spermatophyta</taxon>
        <taxon>Magnoliopsida</taxon>
        <taxon>eudicotyledons</taxon>
        <taxon>Gunneridae</taxon>
        <taxon>Pentapetalae</taxon>
        <taxon>rosids</taxon>
        <taxon>fabids</taxon>
        <taxon>Fabales</taxon>
        <taxon>Fabaceae</taxon>
        <taxon>Papilionoideae</taxon>
        <taxon>50 kb inversion clade</taxon>
        <taxon>NPAAA clade</taxon>
        <taxon>Hologalegina</taxon>
        <taxon>IRL clade</taxon>
        <taxon>Trifolieae</taxon>
        <taxon>Trifolium</taxon>
    </lineage>
</organism>
<reference evidence="2 3" key="1">
    <citation type="journal article" date="2018" name="Front. Plant Sci.">
        <title>Red Clover (Trifolium pratense) and Zigzag Clover (T. medium) - A Picture of Genomic Similarities and Differences.</title>
        <authorList>
            <person name="Dluhosova J."/>
            <person name="Istvanek J."/>
            <person name="Nedelnik J."/>
            <person name="Repkova J."/>
        </authorList>
    </citation>
    <scope>NUCLEOTIDE SEQUENCE [LARGE SCALE GENOMIC DNA]</scope>
    <source>
        <strain evidence="3">cv. 10/8</strain>
        <tissue evidence="2">Leaf</tissue>
    </source>
</reference>
<feature type="compositionally biased region" description="Polar residues" evidence="1">
    <location>
        <begin position="75"/>
        <end position="93"/>
    </location>
</feature>
<feature type="compositionally biased region" description="Basic and acidic residues" evidence="1">
    <location>
        <begin position="26"/>
        <end position="71"/>
    </location>
</feature>
<name>A0A392NS84_9FABA</name>
<feature type="region of interest" description="Disordered" evidence="1">
    <location>
        <begin position="1"/>
        <end position="100"/>
    </location>
</feature>
<dbReference type="EMBL" id="LXQA010048579">
    <property type="protein sequence ID" value="MCI02264.1"/>
    <property type="molecule type" value="Genomic_DNA"/>
</dbReference>
<feature type="compositionally biased region" description="Polar residues" evidence="1">
    <location>
        <begin position="172"/>
        <end position="181"/>
    </location>
</feature>
<accession>A0A392NS84</accession>